<evidence type="ECO:0000256" key="2">
    <source>
        <dbReference type="ARBA" id="ARBA00005201"/>
    </source>
</evidence>
<dbReference type="GO" id="GO:0008531">
    <property type="term" value="F:riboflavin kinase activity"/>
    <property type="evidence" value="ECO:0007669"/>
    <property type="project" value="UniProtKB-UniRule"/>
</dbReference>
<evidence type="ECO:0000259" key="15">
    <source>
        <dbReference type="SMART" id="SM00904"/>
    </source>
</evidence>
<dbReference type="GO" id="GO:0006747">
    <property type="term" value="P:FAD biosynthetic process"/>
    <property type="evidence" value="ECO:0007669"/>
    <property type="project" value="UniProtKB-UniRule"/>
</dbReference>
<evidence type="ECO:0000256" key="5">
    <source>
        <dbReference type="ARBA" id="ARBA00022679"/>
    </source>
</evidence>
<dbReference type="PATRIC" id="fig|582475.4.peg.3304"/>
<keyword evidence="3 14" id="KW-0285">Flavoprotein</keyword>
<evidence type="ECO:0000256" key="8">
    <source>
        <dbReference type="ARBA" id="ARBA00022777"/>
    </source>
</evidence>
<dbReference type="GO" id="GO:0003919">
    <property type="term" value="F:FMN adenylyltransferase activity"/>
    <property type="evidence" value="ECO:0007669"/>
    <property type="project" value="UniProtKB-UniRule"/>
</dbReference>
<dbReference type="UniPathway" id="UPA00277">
    <property type="reaction ID" value="UER00407"/>
</dbReference>
<comment type="similarity">
    <text evidence="14">Belongs to the ribF family.</text>
</comment>
<dbReference type="PANTHER" id="PTHR22749">
    <property type="entry name" value="RIBOFLAVIN KINASE/FMN ADENYLYLTRANSFERASE"/>
    <property type="match status" value="1"/>
</dbReference>
<name>A0A0K9F5V8_9BACI</name>
<dbReference type="InterPro" id="IPR015865">
    <property type="entry name" value="Riboflavin_kinase_bac/euk"/>
</dbReference>
<dbReference type="SMART" id="SM00904">
    <property type="entry name" value="Flavokinase"/>
    <property type="match status" value="1"/>
</dbReference>
<dbReference type="FunFam" id="3.40.50.620:FF:000021">
    <property type="entry name" value="Riboflavin biosynthesis protein"/>
    <property type="match status" value="1"/>
</dbReference>
<keyword evidence="6 14" id="KW-0548">Nucleotidyltransferase</keyword>
<dbReference type="SUPFAM" id="SSF52374">
    <property type="entry name" value="Nucleotidylyl transferase"/>
    <property type="match status" value="1"/>
</dbReference>
<evidence type="ECO:0000256" key="13">
    <source>
        <dbReference type="ARBA" id="ARBA00049494"/>
    </source>
</evidence>
<keyword evidence="7 14" id="KW-0547">Nucleotide-binding</keyword>
<organism evidence="16 17">
    <name type="scientific">Lysinibacillus xylanilyticus</name>
    <dbReference type="NCBI Taxonomy" id="582475"/>
    <lineage>
        <taxon>Bacteria</taxon>
        <taxon>Bacillati</taxon>
        <taxon>Bacillota</taxon>
        <taxon>Bacilli</taxon>
        <taxon>Bacillales</taxon>
        <taxon>Bacillaceae</taxon>
        <taxon>Lysinibacillus</taxon>
    </lineage>
</organism>
<dbReference type="InterPro" id="IPR002606">
    <property type="entry name" value="Riboflavin_kinase_bac"/>
</dbReference>
<dbReference type="GeneID" id="96600701"/>
<evidence type="ECO:0000256" key="4">
    <source>
        <dbReference type="ARBA" id="ARBA00022643"/>
    </source>
</evidence>
<dbReference type="EMBL" id="LFXJ01000010">
    <property type="protein sequence ID" value="KMY29582.1"/>
    <property type="molecule type" value="Genomic_DNA"/>
</dbReference>
<evidence type="ECO:0000256" key="11">
    <source>
        <dbReference type="ARBA" id="ARBA00023268"/>
    </source>
</evidence>
<dbReference type="Pfam" id="PF01687">
    <property type="entry name" value="Flavokinase"/>
    <property type="match status" value="1"/>
</dbReference>
<dbReference type="InterPro" id="IPR015864">
    <property type="entry name" value="FAD_synthase"/>
</dbReference>
<dbReference type="NCBIfam" id="TIGR00083">
    <property type="entry name" value="ribF"/>
    <property type="match status" value="1"/>
</dbReference>
<dbReference type="Proteomes" id="UP000037326">
    <property type="component" value="Unassembled WGS sequence"/>
</dbReference>
<proteinExistence type="inferred from homology"/>
<dbReference type="Gene3D" id="3.40.50.620">
    <property type="entry name" value="HUPs"/>
    <property type="match status" value="1"/>
</dbReference>
<evidence type="ECO:0000256" key="6">
    <source>
        <dbReference type="ARBA" id="ARBA00022695"/>
    </source>
</evidence>
<keyword evidence="8 14" id="KW-0418">Kinase</keyword>
<feature type="domain" description="Riboflavin kinase" evidence="15">
    <location>
        <begin position="186"/>
        <end position="313"/>
    </location>
</feature>
<dbReference type="SUPFAM" id="SSF82114">
    <property type="entry name" value="Riboflavin kinase-like"/>
    <property type="match status" value="1"/>
</dbReference>
<dbReference type="NCBIfam" id="NF004162">
    <property type="entry name" value="PRK05627.1-5"/>
    <property type="match status" value="1"/>
</dbReference>
<dbReference type="Gene3D" id="2.40.30.30">
    <property type="entry name" value="Riboflavin kinase-like"/>
    <property type="match status" value="1"/>
</dbReference>
<dbReference type="RefSeq" id="WP_049668483.1">
    <property type="nucleotide sequence ID" value="NZ_LFXJ01000010.1"/>
</dbReference>
<dbReference type="PANTHER" id="PTHR22749:SF6">
    <property type="entry name" value="RIBOFLAVIN KINASE"/>
    <property type="match status" value="1"/>
</dbReference>
<dbReference type="FunFam" id="2.40.30.30:FF:000004">
    <property type="entry name" value="Riboflavin biosynthesis protein"/>
    <property type="match status" value="1"/>
</dbReference>
<comment type="pathway">
    <text evidence="1 14">Cofactor biosynthesis; FAD biosynthesis; FAD from FMN: step 1/1.</text>
</comment>
<accession>A0A0K9F5V8</accession>
<dbReference type="GO" id="GO:0009231">
    <property type="term" value="P:riboflavin biosynthetic process"/>
    <property type="evidence" value="ECO:0007669"/>
    <property type="project" value="InterPro"/>
</dbReference>
<dbReference type="Pfam" id="PF06574">
    <property type="entry name" value="FAD_syn"/>
    <property type="match status" value="1"/>
</dbReference>
<dbReference type="CDD" id="cd02064">
    <property type="entry name" value="FAD_synthetase_N"/>
    <property type="match status" value="1"/>
</dbReference>
<evidence type="ECO:0000256" key="7">
    <source>
        <dbReference type="ARBA" id="ARBA00022741"/>
    </source>
</evidence>
<evidence type="ECO:0000256" key="1">
    <source>
        <dbReference type="ARBA" id="ARBA00004726"/>
    </source>
</evidence>
<dbReference type="InterPro" id="IPR023465">
    <property type="entry name" value="Riboflavin_kinase_dom_sf"/>
</dbReference>
<evidence type="ECO:0000256" key="14">
    <source>
        <dbReference type="PIRNR" id="PIRNR004491"/>
    </source>
</evidence>
<keyword evidence="11" id="KW-0511">Multifunctional enzyme</keyword>
<evidence type="ECO:0000256" key="9">
    <source>
        <dbReference type="ARBA" id="ARBA00022827"/>
    </source>
</evidence>
<dbReference type="EC" id="2.7.1.26" evidence="14"/>
<evidence type="ECO:0000256" key="12">
    <source>
        <dbReference type="ARBA" id="ARBA00047880"/>
    </source>
</evidence>
<keyword evidence="5 14" id="KW-0808">Transferase</keyword>
<evidence type="ECO:0000313" key="16">
    <source>
        <dbReference type="EMBL" id="KMY29582.1"/>
    </source>
</evidence>
<keyword evidence="10 14" id="KW-0067">ATP-binding</keyword>
<dbReference type="NCBIfam" id="NF004160">
    <property type="entry name" value="PRK05627.1-3"/>
    <property type="match status" value="1"/>
</dbReference>
<sequence length="318" mass="36047">MEVIHLKYPHQLQQRESMQPYSLALGFFDGVHRGHQAVIKAAKEEGDKRQIPTAVMTFDPHPSLVLGGRNEKVFYITLLQQKLQLFEEQGVDTAFVVHFTSDFAKLSPDAFIDTFIRGLNIQHVTAGFDYSFGAFGKGTMEDMHALSNGDYGVTVVEKKTDDIEKISSTRIRKLLQEGDMEEARLLLGRPFEVTGIVVHGDKRGRTIGFPTANVQALEGTYIPASGVYAVRVLVQNNWYDGVCNVGYKPTFKDPNDKQLSIEVHILNFEKNIYGEEVHVAWYKRIRSERKFDGIEALKAQIEKDKQEAIEYFKVITKS</sequence>
<dbReference type="PIRSF" id="PIRSF004491">
    <property type="entry name" value="FAD_Synth"/>
    <property type="match status" value="1"/>
</dbReference>
<evidence type="ECO:0000256" key="10">
    <source>
        <dbReference type="ARBA" id="ARBA00022840"/>
    </source>
</evidence>
<dbReference type="GO" id="GO:0009398">
    <property type="term" value="P:FMN biosynthetic process"/>
    <property type="evidence" value="ECO:0007669"/>
    <property type="project" value="UniProtKB-UniRule"/>
</dbReference>
<comment type="catalytic activity">
    <reaction evidence="12 14">
        <text>riboflavin + ATP = FMN + ADP + H(+)</text>
        <dbReference type="Rhea" id="RHEA:14357"/>
        <dbReference type="ChEBI" id="CHEBI:15378"/>
        <dbReference type="ChEBI" id="CHEBI:30616"/>
        <dbReference type="ChEBI" id="CHEBI:57986"/>
        <dbReference type="ChEBI" id="CHEBI:58210"/>
        <dbReference type="ChEBI" id="CHEBI:456216"/>
        <dbReference type="EC" id="2.7.1.26"/>
    </reaction>
</comment>
<dbReference type="AlphaFoldDB" id="A0A0K9F5V8"/>
<keyword evidence="4 14" id="KW-0288">FMN</keyword>
<dbReference type="GO" id="GO:0005524">
    <property type="term" value="F:ATP binding"/>
    <property type="evidence" value="ECO:0007669"/>
    <property type="project" value="UniProtKB-UniRule"/>
</dbReference>
<comment type="catalytic activity">
    <reaction evidence="13 14">
        <text>FMN + ATP + H(+) = FAD + diphosphate</text>
        <dbReference type="Rhea" id="RHEA:17237"/>
        <dbReference type="ChEBI" id="CHEBI:15378"/>
        <dbReference type="ChEBI" id="CHEBI:30616"/>
        <dbReference type="ChEBI" id="CHEBI:33019"/>
        <dbReference type="ChEBI" id="CHEBI:57692"/>
        <dbReference type="ChEBI" id="CHEBI:58210"/>
        <dbReference type="EC" id="2.7.7.2"/>
    </reaction>
</comment>
<dbReference type="InterPro" id="IPR014729">
    <property type="entry name" value="Rossmann-like_a/b/a_fold"/>
</dbReference>
<dbReference type="OrthoDB" id="9803667at2"/>
<evidence type="ECO:0000256" key="3">
    <source>
        <dbReference type="ARBA" id="ARBA00022630"/>
    </source>
</evidence>
<gene>
    <name evidence="16" type="ORF">ACZ11_21050</name>
</gene>
<protein>
    <recommendedName>
        <fullName evidence="14">Riboflavin biosynthesis protein</fullName>
    </recommendedName>
    <domain>
        <recommendedName>
            <fullName evidence="14">Riboflavin kinase</fullName>
            <ecNumber evidence="14">2.7.1.26</ecNumber>
        </recommendedName>
        <alternativeName>
            <fullName evidence="14">Flavokinase</fullName>
        </alternativeName>
    </domain>
    <domain>
        <recommendedName>
            <fullName evidence="14">FMN adenylyltransferase</fullName>
            <ecNumber evidence="14">2.7.7.2</ecNumber>
        </recommendedName>
        <alternativeName>
            <fullName evidence="14">FAD pyrophosphorylase</fullName>
        </alternativeName>
        <alternativeName>
            <fullName evidence="14">FAD synthase</fullName>
        </alternativeName>
    </domain>
</protein>
<dbReference type="UniPathway" id="UPA00276">
    <property type="reaction ID" value="UER00406"/>
</dbReference>
<keyword evidence="9 14" id="KW-0274">FAD</keyword>
<comment type="pathway">
    <text evidence="2 14">Cofactor biosynthesis; FMN biosynthesis; FMN from riboflavin (ATP route): step 1/1.</text>
</comment>
<dbReference type="EC" id="2.7.7.2" evidence="14"/>
<dbReference type="InterPro" id="IPR023468">
    <property type="entry name" value="Riboflavin_kinase"/>
</dbReference>
<reference evidence="17" key="1">
    <citation type="submission" date="2015-07" db="EMBL/GenBank/DDBJ databases">
        <authorList>
            <person name="Liu B."/>
            <person name="Wang J."/>
            <person name="Zhu Y."/>
            <person name="Liu G."/>
            <person name="Chen Q."/>
            <person name="Lan J."/>
            <person name="Che J."/>
            <person name="Ge C."/>
            <person name="Shi H."/>
            <person name="Pan Z."/>
            <person name="Liu X."/>
        </authorList>
    </citation>
    <scope>NUCLEOTIDE SEQUENCE [LARGE SCALE GENOMIC DNA]</scope>
    <source>
        <strain evidence="17">DSM 23493</strain>
    </source>
</reference>
<comment type="caution">
    <text evidence="16">The sequence shown here is derived from an EMBL/GenBank/DDBJ whole genome shotgun (WGS) entry which is preliminary data.</text>
</comment>
<evidence type="ECO:0000313" key="17">
    <source>
        <dbReference type="Proteomes" id="UP000037326"/>
    </source>
</evidence>